<name>A0ACC2JTB3_9PEZI</name>
<reference evidence="1" key="1">
    <citation type="submission" date="2022-12" db="EMBL/GenBank/DDBJ databases">
        <title>Genome Sequence of Lasiodiplodia mahajangana.</title>
        <authorList>
            <person name="Buettner E."/>
        </authorList>
    </citation>
    <scope>NUCLEOTIDE SEQUENCE</scope>
    <source>
        <strain evidence="1">VT137</strain>
    </source>
</reference>
<evidence type="ECO:0000313" key="2">
    <source>
        <dbReference type="Proteomes" id="UP001153332"/>
    </source>
</evidence>
<evidence type="ECO:0000313" key="1">
    <source>
        <dbReference type="EMBL" id="KAJ8130513.1"/>
    </source>
</evidence>
<keyword evidence="2" id="KW-1185">Reference proteome</keyword>
<sequence>MTSKELLALRRALFGDGLSTGIGWNDALNFVPGYIANHNMSNSENYQRLAENLGVSNAAEARDIWFSQWDTILSSYTDEVWGDLSPLVMAARQEIHDLSTSPEGTTTSGLNAVRRLRQILAHVRGLL</sequence>
<comment type="caution">
    <text evidence="1">The sequence shown here is derived from an EMBL/GenBank/DDBJ whole genome shotgun (WGS) entry which is preliminary data.</text>
</comment>
<dbReference type="EMBL" id="JAPUUL010000483">
    <property type="protein sequence ID" value="KAJ8130513.1"/>
    <property type="molecule type" value="Genomic_DNA"/>
</dbReference>
<gene>
    <name evidence="1" type="ORF">O1611_g3117</name>
</gene>
<accession>A0ACC2JTB3</accession>
<protein>
    <submittedName>
        <fullName evidence="1">Uncharacterized protein</fullName>
    </submittedName>
</protein>
<proteinExistence type="predicted"/>
<dbReference type="Proteomes" id="UP001153332">
    <property type="component" value="Unassembled WGS sequence"/>
</dbReference>
<organism evidence="1 2">
    <name type="scientific">Lasiodiplodia mahajangana</name>
    <dbReference type="NCBI Taxonomy" id="1108764"/>
    <lineage>
        <taxon>Eukaryota</taxon>
        <taxon>Fungi</taxon>
        <taxon>Dikarya</taxon>
        <taxon>Ascomycota</taxon>
        <taxon>Pezizomycotina</taxon>
        <taxon>Dothideomycetes</taxon>
        <taxon>Dothideomycetes incertae sedis</taxon>
        <taxon>Botryosphaeriales</taxon>
        <taxon>Botryosphaeriaceae</taxon>
        <taxon>Lasiodiplodia</taxon>
    </lineage>
</organism>